<dbReference type="RefSeq" id="WP_087213136.1">
    <property type="nucleotide sequence ID" value="NZ_CP021431.1"/>
</dbReference>
<dbReference type="EMBL" id="CP021431">
    <property type="protein sequence ID" value="ARU01708.1"/>
    <property type="molecule type" value="Genomic_DNA"/>
</dbReference>
<keyword evidence="1" id="KW-0229">DNA integration</keyword>
<dbReference type="PANTHER" id="PTHR30349">
    <property type="entry name" value="PHAGE INTEGRASE-RELATED"/>
    <property type="match status" value="1"/>
</dbReference>
<dbReference type="Pfam" id="PF00589">
    <property type="entry name" value="Phage_integrase"/>
    <property type="match status" value="1"/>
</dbReference>
<dbReference type="GO" id="GO:0003677">
    <property type="term" value="F:DNA binding"/>
    <property type="evidence" value="ECO:0007669"/>
    <property type="project" value="InterPro"/>
</dbReference>
<keyword evidence="2" id="KW-0233">DNA recombination</keyword>
<dbReference type="InterPro" id="IPR050090">
    <property type="entry name" value="Tyrosine_recombinase_XerCD"/>
</dbReference>
<dbReference type="InterPro" id="IPR011010">
    <property type="entry name" value="DNA_brk_join_enz"/>
</dbReference>
<dbReference type="InterPro" id="IPR013762">
    <property type="entry name" value="Integrase-like_cat_sf"/>
</dbReference>
<dbReference type="SUPFAM" id="SSF56349">
    <property type="entry name" value="DNA breaking-rejoining enzymes"/>
    <property type="match status" value="1"/>
</dbReference>
<evidence type="ECO:0000256" key="2">
    <source>
        <dbReference type="ARBA" id="ARBA00023172"/>
    </source>
</evidence>
<feature type="domain" description="Tyr recombinase" evidence="3">
    <location>
        <begin position="2"/>
        <end position="188"/>
    </location>
</feature>
<gene>
    <name evidence="4" type="primary">xerD</name>
    <name evidence="4" type="ORF">LOKVESSMR4R_02404</name>
</gene>
<accession>A0A1Y0EE40</accession>
<dbReference type="CDD" id="cd00397">
    <property type="entry name" value="DNA_BRE_C"/>
    <property type="match status" value="1"/>
</dbReference>
<dbReference type="AlphaFoldDB" id="A0A1Y0EE40"/>
<proteinExistence type="predicted"/>
<dbReference type="GO" id="GO:0015074">
    <property type="term" value="P:DNA integration"/>
    <property type="evidence" value="ECO:0007669"/>
    <property type="project" value="UniProtKB-KW"/>
</dbReference>
<dbReference type="PROSITE" id="PS51898">
    <property type="entry name" value="TYR_RECOMBINASE"/>
    <property type="match status" value="1"/>
</dbReference>
<protein>
    <submittedName>
        <fullName evidence="4">Tyrosine recombinase XerD</fullName>
    </submittedName>
</protein>
<dbReference type="Proteomes" id="UP000195273">
    <property type="component" value="Chromosome"/>
</dbReference>
<organism evidence="4 5">
    <name type="scientific">Yoonia vestfoldensis</name>
    <dbReference type="NCBI Taxonomy" id="245188"/>
    <lineage>
        <taxon>Bacteria</taxon>
        <taxon>Pseudomonadati</taxon>
        <taxon>Pseudomonadota</taxon>
        <taxon>Alphaproteobacteria</taxon>
        <taxon>Rhodobacterales</taxon>
        <taxon>Paracoccaceae</taxon>
        <taxon>Yoonia</taxon>
    </lineage>
</organism>
<dbReference type="KEGG" id="lvs:LOKVESSMR4R_02404"/>
<sequence>MAQAATLSDAQIKRALRWCQTRRYVTRDTTILLFSIYTGLRAKELAALCVGDVYDEEGIPRTQFTLRAEQTKGARARTVFINGALAAQLLRYAAWRNIKPSLCTAALFRSQKGNHFSANTMCQLFLNIYKACGLSDASSHSGRRTFITRLANKGVGVRVLAALAGHSSIAVTQRYIDVNDAQLASAVELL</sequence>
<name>A0A1Y0EE40_9RHOB</name>
<evidence type="ECO:0000313" key="4">
    <source>
        <dbReference type="EMBL" id="ARU01708.1"/>
    </source>
</evidence>
<evidence type="ECO:0000256" key="1">
    <source>
        <dbReference type="ARBA" id="ARBA00022908"/>
    </source>
</evidence>
<evidence type="ECO:0000313" key="5">
    <source>
        <dbReference type="Proteomes" id="UP000195273"/>
    </source>
</evidence>
<dbReference type="Gene3D" id="1.10.443.10">
    <property type="entry name" value="Intergrase catalytic core"/>
    <property type="match status" value="1"/>
</dbReference>
<reference evidence="4 5" key="1">
    <citation type="submission" date="2017-05" db="EMBL/GenBank/DDBJ databases">
        <title>Genome Sequence of Loktanella vestfoldensis Strain SMR4r Isolated from a Culture of the Diatom Skeletonema marinoi.</title>
        <authorList>
            <person name="Topel M."/>
            <person name="Pinder M.I.M."/>
            <person name="Johansson O.N."/>
            <person name="Kourtchenko O."/>
            <person name="Godhe A."/>
            <person name="Clarke A.K."/>
        </authorList>
    </citation>
    <scope>NUCLEOTIDE SEQUENCE [LARGE SCALE GENOMIC DNA]</scope>
    <source>
        <strain evidence="4 5">SMR4r</strain>
    </source>
</reference>
<evidence type="ECO:0000259" key="3">
    <source>
        <dbReference type="PROSITE" id="PS51898"/>
    </source>
</evidence>
<dbReference type="OrthoDB" id="67979at2"/>
<dbReference type="InterPro" id="IPR002104">
    <property type="entry name" value="Integrase_catalytic"/>
</dbReference>
<dbReference type="GO" id="GO:0006310">
    <property type="term" value="P:DNA recombination"/>
    <property type="evidence" value="ECO:0007669"/>
    <property type="project" value="UniProtKB-KW"/>
</dbReference>
<keyword evidence="5" id="KW-1185">Reference proteome</keyword>